<evidence type="ECO:0000256" key="1">
    <source>
        <dbReference type="ARBA" id="ARBA00004123"/>
    </source>
</evidence>
<dbReference type="EMBL" id="KZ819290">
    <property type="protein sequence ID" value="PWN98863.1"/>
    <property type="molecule type" value="Genomic_DNA"/>
</dbReference>
<evidence type="ECO:0000256" key="6">
    <source>
        <dbReference type="ARBA" id="ARBA00023242"/>
    </source>
</evidence>
<feature type="region of interest" description="Disordered" evidence="9">
    <location>
        <begin position="248"/>
        <end position="278"/>
    </location>
</feature>
<feature type="coiled-coil region" evidence="8">
    <location>
        <begin position="600"/>
        <end position="627"/>
    </location>
</feature>
<dbReference type="GO" id="GO:0005635">
    <property type="term" value="C:nuclear envelope"/>
    <property type="evidence" value="ECO:0007669"/>
    <property type="project" value="TreeGrafter"/>
</dbReference>
<evidence type="ECO:0000256" key="9">
    <source>
        <dbReference type="SAM" id="MobiDB-lite"/>
    </source>
</evidence>
<dbReference type="Pfam" id="PF05557">
    <property type="entry name" value="MAD"/>
    <property type="match status" value="1"/>
</dbReference>
<comment type="similarity">
    <text evidence="2">Belongs to the MAD1 family.</text>
</comment>
<evidence type="ECO:0000256" key="7">
    <source>
        <dbReference type="ARBA" id="ARBA00023306"/>
    </source>
</evidence>
<gene>
    <name evidence="10" type="ORF">FA09DRAFT_329345</name>
</gene>
<keyword evidence="6" id="KW-0539">Nucleus</keyword>
<comment type="subcellular location">
    <subcellularLocation>
        <location evidence="1">Nucleus</location>
    </subcellularLocation>
</comment>
<keyword evidence="5" id="KW-0498">Mitosis</keyword>
<dbReference type="InterPro" id="IPR008672">
    <property type="entry name" value="Mad1"/>
</dbReference>
<feature type="region of interest" description="Disordered" evidence="9">
    <location>
        <begin position="1"/>
        <end position="103"/>
    </location>
</feature>
<organism evidence="10 11">
    <name type="scientific">Tilletiopsis washingtonensis</name>
    <dbReference type="NCBI Taxonomy" id="58919"/>
    <lineage>
        <taxon>Eukaryota</taxon>
        <taxon>Fungi</taxon>
        <taxon>Dikarya</taxon>
        <taxon>Basidiomycota</taxon>
        <taxon>Ustilaginomycotina</taxon>
        <taxon>Exobasidiomycetes</taxon>
        <taxon>Entylomatales</taxon>
        <taxon>Entylomatales incertae sedis</taxon>
        <taxon>Tilletiopsis</taxon>
    </lineage>
</organism>
<evidence type="ECO:0000256" key="5">
    <source>
        <dbReference type="ARBA" id="ARBA00022776"/>
    </source>
</evidence>
<feature type="region of interest" description="Disordered" evidence="9">
    <location>
        <begin position="774"/>
        <end position="796"/>
    </location>
</feature>
<evidence type="ECO:0000313" key="11">
    <source>
        <dbReference type="Proteomes" id="UP000245946"/>
    </source>
</evidence>
<dbReference type="Gene3D" id="6.10.250.90">
    <property type="match status" value="1"/>
</dbReference>
<dbReference type="GO" id="GO:0051315">
    <property type="term" value="P:attachment of mitotic spindle microtubules to kinetochore"/>
    <property type="evidence" value="ECO:0007669"/>
    <property type="project" value="TreeGrafter"/>
</dbReference>
<evidence type="ECO:0000313" key="10">
    <source>
        <dbReference type="EMBL" id="PWN98863.1"/>
    </source>
</evidence>
<dbReference type="Gene3D" id="3.30.457.60">
    <property type="match status" value="1"/>
</dbReference>
<dbReference type="Proteomes" id="UP000245946">
    <property type="component" value="Unassembled WGS sequence"/>
</dbReference>
<keyword evidence="7" id="KW-0131">Cell cycle</keyword>
<evidence type="ECO:0000256" key="2">
    <source>
        <dbReference type="ARBA" id="ARBA00008029"/>
    </source>
</evidence>
<dbReference type="GO" id="GO:0000776">
    <property type="term" value="C:kinetochore"/>
    <property type="evidence" value="ECO:0007669"/>
    <property type="project" value="TreeGrafter"/>
</dbReference>
<reference evidence="10 11" key="1">
    <citation type="journal article" date="2018" name="Mol. Biol. Evol.">
        <title>Broad Genomic Sampling Reveals a Smut Pathogenic Ancestry of the Fungal Clade Ustilaginomycotina.</title>
        <authorList>
            <person name="Kijpornyongpan T."/>
            <person name="Mondo S.J."/>
            <person name="Barry K."/>
            <person name="Sandor L."/>
            <person name="Lee J."/>
            <person name="Lipzen A."/>
            <person name="Pangilinan J."/>
            <person name="LaButti K."/>
            <person name="Hainaut M."/>
            <person name="Henrissat B."/>
            <person name="Grigoriev I.V."/>
            <person name="Spatafora J.W."/>
            <person name="Aime M.C."/>
        </authorList>
    </citation>
    <scope>NUCLEOTIDE SEQUENCE [LARGE SCALE GENOMIC DNA]</scope>
    <source>
        <strain evidence="10 11">MCA 4186</strain>
    </source>
</reference>
<feature type="coiled-coil region" evidence="8">
    <location>
        <begin position="115"/>
        <end position="163"/>
    </location>
</feature>
<sequence length="796" mass="87516">MSRPSGSGAPLGSSGLPRPAAAPGASRFGFGAPAARVPSAGAPAAQARPSAMPVGARSSLAAPSAGAGKRSASVAGLGDSQAPAPHMRSSMLSSRAHSPPASPRVNLAAEMEALRSESERKLLVAQRSYDSLERDFAELGGKVDRLEKERRELLREWEERSAENRDREREWREAETQLKSEITKLHASNLAATRSASELQASLSTLSQKNRSEQTALQGRVLELEGDRDEALEQASIAQEELARREEEWKAKETQLREDLGRSQPKEEDTRLAEELHRQTSHVRTLEANVAKLEQENRQLRDHHTSVEVLREEKRAAETRARNADELRSKVMNAEARIERLELEKSSRAEQLVTGAPMSFEEAQLFASNPDAPLPQLVAPEPLDVPQLPGWLATLRGTVSGLTARSEVLAQRLQVASARAEQAEKDFTESGRAREKLSAQQAEDAAARTRAERLAKSAQDEVERYKAIYETFTAEAANRSSTFDAANAERIAGLEASNKELHAEVEQLSADLQAARQEVTQNAGRASAAEDDAERAALVAANEQLSQELQETKAGVQALQKECERLSTESDDIWRRYMGGEHSAQQRVVEMLINPAQQRMDLSRARIEGLQRDNEQLIQRIAELEAAGASAPGTEGGSQAGQQSLQTILELREALKMKEKVLDRVRSVFKAKGTEYRETVEALFGFKVKWEQDGRVKLTSSFARSAKGTTLTFRSDRDDMGAMKIHGEAMQGMANIENLRTYWLDGAKSVPCFLAALNIELYESTTRARLGGWVDEQEPAEPQPRVAAGVFQDDDE</sequence>
<feature type="compositionally biased region" description="Low complexity" evidence="9">
    <location>
        <begin position="1"/>
        <end position="19"/>
    </location>
</feature>
<dbReference type="AlphaFoldDB" id="A0A316ZF15"/>
<dbReference type="PANTHER" id="PTHR23168">
    <property type="entry name" value="MITOTIC SPINDLE ASSEMBLY CHECKPOINT PROTEIN MAD1 MITOTIC ARREST DEFICIENT-LIKE PROTEIN 1"/>
    <property type="match status" value="1"/>
</dbReference>
<dbReference type="GO" id="GO:0007094">
    <property type="term" value="P:mitotic spindle assembly checkpoint signaling"/>
    <property type="evidence" value="ECO:0007669"/>
    <property type="project" value="InterPro"/>
</dbReference>
<feature type="region of interest" description="Disordered" evidence="9">
    <location>
        <begin position="424"/>
        <end position="449"/>
    </location>
</feature>
<dbReference type="OrthoDB" id="331602at2759"/>
<proteinExistence type="inferred from homology"/>
<keyword evidence="8" id="KW-0175">Coiled coil</keyword>
<keyword evidence="4" id="KW-0132">Cell division</keyword>
<feature type="coiled-coil region" evidence="8">
    <location>
        <begin position="542"/>
        <end position="569"/>
    </location>
</feature>
<dbReference type="GO" id="GO:0051301">
    <property type="term" value="P:cell division"/>
    <property type="evidence" value="ECO:0007669"/>
    <property type="project" value="UniProtKB-KW"/>
</dbReference>
<dbReference type="GeneID" id="37269689"/>
<protein>
    <recommendedName>
        <fullName evidence="3">Spindle assembly checkpoint component MAD1</fullName>
    </recommendedName>
</protein>
<dbReference type="SUPFAM" id="SSF75704">
    <property type="entry name" value="Mitotic arrest deficient-like 1, Mad1"/>
    <property type="match status" value="1"/>
</dbReference>
<evidence type="ECO:0000256" key="3">
    <source>
        <dbReference type="ARBA" id="ARBA00022019"/>
    </source>
</evidence>
<dbReference type="PANTHER" id="PTHR23168:SF0">
    <property type="entry name" value="MITOTIC SPINDLE ASSEMBLY CHECKPOINT PROTEIN MAD1"/>
    <property type="match status" value="1"/>
</dbReference>
<evidence type="ECO:0000256" key="8">
    <source>
        <dbReference type="SAM" id="Coils"/>
    </source>
</evidence>
<dbReference type="GO" id="GO:0072686">
    <property type="term" value="C:mitotic spindle"/>
    <property type="evidence" value="ECO:0007669"/>
    <property type="project" value="TreeGrafter"/>
</dbReference>
<name>A0A316ZF15_9BASI</name>
<evidence type="ECO:0000256" key="4">
    <source>
        <dbReference type="ARBA" id="ARBA00022618"/>
    </source>
</evidence>
<feature type="compositionally biased region" description="Basic and acidic residues" evidence="9">
    <location>
        <begin position="424"/>
        <end position="437"/>
    </location>
</feature>
<keyword evidence="11" id="KW-1185">Reference proteome</keyword>
<dbReference type="STRING" id="58919.A0A316ZF15"/>
<dbReference type="RefSeq" id="XP_025599142.1">
    <property type="nucleotide sequence ID" value="XM_025742145.1"/>
</dbReference>
<feature type="compositionally biased region" description="Low complexity" evidence="9">
    <location>
        <begin position="31"/>
        <end position="51"/>
    </location>
</feature>
<accession>A0A316ZF15</accession>